<dbReference type="AlphaFoldDB" id="A0A6J2WIR6"/>
<dbReference type="PANTHER" id="PTHR47135:SF1">
    <property type="entry name" value="FIBRONECTIN TYPE III DOMAIN-CONTAINING PROTEIN 7"/>
    <property type="match status" value="1"/>
</dbReference>
<dbReference type="OrthoDB" id="9927686at2759"/>
<dbReference type="CTD" id="100329486"/>
<evidence type="ECO:0000259" key="1">
    <source>
        <dbReference type="PROSITE" id="PS50853"/>
    </source>
</evidence>
<name>A0A6J2WIR6_CHACN</name>
<dbReference type="RefSeq" id="XP_030643216.1">
    <property type="nucleotide sequence ID" value="XM_030787356.1"/>
</dbReference>
<accession>A0A6J2WIR6</accession>
<feature type="domain" description="Fibronectin type-III" evidence="1">
    <location>
        <begin position="366"/>
        <end position="450"/>
    </location>
</feature>
<dbReference type="SMART" id="SM00060">
    <property type="entry name" value="FN3"/>
    <property type="match status" value="8"/>
</dbReference>
<evidence type="ECO:0000313" key="2">
    <source>
        <dbReference type="Proteomes" id="UP000504632"/>
    </source>
</evidence>
<organism evidence="2 3">
    <name type="scientific">Chanos chanos</name>
    <name type="common">Milkfish</name>
    <name type="synonym">Mugil chanos</name>
    <dbReference type="NCBI Taxonomy" id="29144"/>
    <lineage>
        <taxon>Eukaryota</taxon>
        <taxon>Metazoa</taxon>
        <taxon>Chordata</taxon>
        <taxon>Craniata</taxon>
        <taxon>Vertebrata</taxon>
        <taxon>Euteleostomi</taxon>
        <taxon>Actinopterygii</taxon>
        <taxon>Neopterygii</taxon>
        <taxon>Teleostei</taxon>
        <taxon>Ostariophysi</taxon>
        <taxon>Gonorynchiformes</taxon>
        <taxon>Chanidae</taxon>
        <taxon>Chanos</taxon>
    </lineage>
</organism>
<evidence type="ECO:0000313" key="3">
    <source>
        <dbReference type="RefSeq" id="XP_030643216.1"/>
    </source>
</evidence>
<dbReference type="Pfam" id="PF00041">
    <property type="entry name" value="fn3"/>
    <property type="match status" value="1"/>
</dbReference>
<dbReference type="InParanoid" id="A0A6J2WIR6"/>
<protein>
    <submittedName>
        <fullName evidence="3">Fibronectin type III domain-containing protein 7</fullName>
    </submittedName>
</protein>
<dbReference type="CDD" id="cd00063">
    <property type="entry name" value="FN3"/>
    <property type="match status" value="4"/>
</dbReference>
<reference evidence="3" key="1">
    <citation type="submission" date="2025-08" db="UniProtKB">
        <authorList>
            <consortium name="RefSeq"/>
        </authorList>
    </citation>
    <scope>IDENTIFICATION</scope>
</reference>
<feature type="domain" description="Fibronectin type-III" evidence="1">
    <location>
        <begin position="193"/>
        <end position="282"/>
    </location>
</feature>
<sequence length="811" mass="86402">MKYVTGHKLMGVGTEAQGSTITVSIYTVTSKTITVQWSRYAGASSYKVTATPRNSLEPSVFTHFSGNNIMGTVGSLSTNTPYTIQVEAMDDSMNVLSQTDVEGETSPEVPIIEAATSKQSQNMTVEFTEVQGATSYILRAVTADGSFFSETTVPGSPGTIEGLQPYTEYTLNVMSVNAGGRSQASLPVQAKTVVSAPQLTATSPNNDTIVLDWAPVDHAVLYTLSIIREGSDSQHRLNTTDTSISFQDLEAGTNYCITAKAWDPESNPGDDFTICQVTRPPTPQSIELTVTYSQEAGLSVSWAVAQGAEQYLAVSSRGLNCSSSSSPCVMTTLQCGERFSVSVTAVNQAGPSYPSDPLDFISFPCPPSPLWMEEAVPGNCSVSWNAVPWAERYTAFVKRDDGTEEMCNSTDTDCSFHCRCGYTFLMTVFAYNQAGASPPGTVLNYTTLPCCPDDVSISLVSTETLEIGWSSVRGAEVYETRAVDESEVILCNDTAPVCALSGLTCNSRYSVVVTPCNELRGCNRACQPQTHETAPCMPEILSITQNNSSSSVTITWSSANTAANYTANLIGAGTSHSCQSSGTSCEVHSLPCGSVYEVSAIASTAAGLSMPSYTVPLETGPCCPASLTVSQVTQAMSNVTWSAARGAQSYVTSLSSPRGDARCHTLDTHCLMGCITCGTNYTVSLEAISRTGHKSECTYHGFSSSECCPSGVRLYRMSNNTLRVHWRSSGSLLNHTADVYGSVSNYTCSPPPGANTCDVSEIVCGDVYTVVVSPIGRDGTKIQFCPRRMYSVSCAGNNVGMVIYRGRRSVD</sequence>
<dbReference type="PANTHER" id="PTHR47135">
    <property type="entry name" value="FIBRONECTIN TYPE III DOMAIN-CONTAINING PROTEIN 7"/>
    <property type="match status" value="1"/>
</dbReference>
<dbReference type="InterPro" id="IPR036116">
    <property type="entry name" value="FN3_sf"/>
</dbReference>
<dbReference type="GeneID" id="115823308"/>
<dbReference type="InterPro" id="IPR015373">
    <property type="entry name" value="Interferon/interleukin_rcp_dom"/>
</dbReference>
<gene>
    <name evidence="3" type="primary">fndc7b</name>
</gene>
<keyword evidence="2" id="KW-1185">Reference proteome</keyword>
<dbReference type="InterPro" id="IPR003961">
    <property type="entry name" value="FN3_dom"/>
</dbReference>
<dbReference type="PROSITE" id="PS50853">
    <property type="entry name" value="FN3"/>
    <property type="match status" value="3"/>
</dbReference>
<dbReference type="Pfam" id="PF09294">
    <property type="entry name" value="Interfer-bind"/>
    <property type="match status" value="1"/>
</dbReference>
<dbReference type="Proteomes" id="UP000504632">
    <property type="component" value="Chromosome 10"/>
</dbReference>
<dbReference type="Gene3D" id="2.60.40.10">
    <property type="entry name" value="Immunoglobulins"/>
    <property type="match status" value="4"/>
</dbReference>
<feature type="domain" description="Fibronectin type-III" evidence="1">
    <location>
        <begin position="537"/>
        <end position="622"/>
    </location>
</feature>
<proteinExistence type="predicted"/>
<dbReference type="InterPro" id="IPR013783">
    <property type="entry name" value="Ig-like_fold"/>
</dbReference>
<dbReference type="SUPFAM" id="SSF49265">
    <property type="entry name" value="Fibronectin type III"/>
    <property type="match status" value="6"/>
</dbReference>